<comment type="pathway">
    <text evidence="1">Secondary metabolite biosynthesis; flavonoid biosynthesis.</text>
</comment>
<gene>
    <name evidence="9" type="ORF">AAHA92_19722</name>
</gene>
<evidence type="ECO:0000256" key="3">
    <source>
        <dbReference type="ARBA" id="ARBA00023235"/>
    </source>
</evidence>
<dbReference type="GO" id="GO:0009813">
    <property type="term" value="P:flavonoid biosynthetic process"/>
    <property type="evidence" value="ECO:0007669"/>
    <property type="project" value="UniProtKB-KW"/>
</dbReference>
<evidence type="ECO:0000256" key="7">
    <source>
        <dbReference type="RuleBase" id="RU361158"/>
    </source>
</evidence>
<dbReference type="InterPro" id="IPR036298">
    <property type="entry name" value="Chalcone_isomerase_sf"/>
</dbReference>
<proteinExistence type="inferred from homology"/>
<dbReference type="InterPro" id="IPR016087">
    <property type="entry name" value="Chalcone_isomerase"/>
</dbReference>
<keyword evidence="10" id="KW-1185">Reference proteome</keyword>
<evidence type="ECO:0000313" key="10">
    <source>
        <dbReference type="Proteomes" id="UP001567538"/>
    </source>
</evidence>
<protein>
    <recommendedName>
        <fullName evidence="7">Chalcone-flavonone isomerase family protein</fullName>
    </recommendedName>
</protein>
<dbReference type="PANTHER" id="PTHR28039:SF8">
    <property type="entry name" value="CHALCONE--FLAVANONE ISOMERASE 1-RELATED"/>
    <property type="match status" value="1"/>
</dbReference>
<organism evidence="9 10">
    <name type="scientific">Salvia divinorum</name>
    <name type="common">Maria pastora</name>
    <name type="synonym">Diviner's sage</name>
    <dbReference type="NCBI Taxonomy" id="28513"/>
    <lineage>
        <taxon>Eukaryota</taxon>
        <taxon>Viridiplantae</taxon>
        <taxon>Streptophyta</taxon>
        <taxon>Embryophyta</taxon>
        <taxon>Tracheophyta</taxon>
        <taxon>Spermatophyta</taxon>
        <taxon>Magnoliopsida</taxon>
        <taxon>eudicotyledons</taxon>
        <taxon>Gunneridae</taxon>
        <taxon>Pentapetalae</taxon>
        <taxon>asterids</taxon>
        <taxon>lamiids</taxon>
        <taxon>Lamiales</taxon>
        <taxon>Lamiaceae</taxon>
        <taxon>Nepetoideae</taxon>
        <taxon>Mentheae</taxon>
        <taxon>Salviinae</taxon>
        <taxon>Salvia</taxon>
        <taxon>Salvia subgen. Calosphace</taxon>
    </lineage>
</organism>
<feature type="domain" description="Chalcone isomerase" evidence="8">
    <location>
        <begin position="14"/>
        <end position="216"/>
    </location>
</feature>
<dbReference type="AlphaFoldDB" id="A0ABD1GHK4"/>
<keyword evidence="4" id="KW-0284">Flavonoid biosynthesis</keyword>
<dbReference type="SUPFAM" id="SSF54626">
    <property type="entry name" value="Chalcone isomerase"/>
    <property type="match status" value="1"/>
</dbReference>
<comment type="similarity">
    <text evidence="2 7">Belongs to the chalcone isomerase family.</text>
</comment>
<dbReference type="InterPro" id="IPR016089">
    <property type="entry name" value="Chalcone_isomerase_bundle_sf"/>
</dbReference>
<dbReference type="EMBL" id="JBEAFC010000008">
    <property type="protein sequence ID" value="KAL1542664.1"/>
    <property type="molecule type" value="Genomic_DNA"/>
</dbReference>
<evidence type="ECO:0000256" key="1">
    <source>
        <dbReference type="ARBA" id="ARBA00004966"/>
    </source>
</evidence>
<comment type="caution">
    <text evidence="9">The sequence shown here is derived from an EMBL/GenBank/DDBJ whole genome shotgun (WGS) entry which is preliminary data.</text>
</comment>
<sequence length="229" mass="24449">MPATATPTVSKVQVDSVVFPPTAKPPCSDKTLFLGGAGVRGIEIQGNFVKFTAIAVYVEATAIPALAAKWTAKTAAELAQSDDFIREIVAGPFEKMTQVTMILPLTGQQYSEKVAENCSAYWKAVGRYTDAESKAIEKFLQVFKDESFTPGASILFTQSPAGSLTIAFSKDGSIPEQGKAVIENKLLAEAILESIIGKNGVSPTARQSLAARVSELLNQTEAKCIKKEE</sequence>
<accession>A0ABD1GHK4</accession>
<comment type="catalytic activity">
    <reaction evidence="6">
        <text>a chalcone = a flavanone.</text>
        <dbReference type="EC" id="5.5.1.6"/>
    </reaction>
</comment>
<comment type="function">
    <text evidence="5">Catalyzes the intramolecular cyclization of bicyclic chalcones into tricyclic (S)-flavanones. Responsible for the isomerization of 4,2',4',6'-tetrahydroxychalcone (also termed chalcone) into naringenin.</text>
</comment>
<keyword evidence="3 9" id="KW-0413">Isomerase</keyword>
<dbReference type="Pfam" id="PF02431">
    <property type="entry name" value="Chalcone"/>
    <property type="match status" value="1"/>
</dbReference>
<evidence type="ECO:0000256" key="2">
    <source>
        <dbReference type="ARBA" id="ARBA00007166"/>
    </source>
</evidence>
<dbReference type="InterPro" id="IPR016088">
    <property type="entry name" value="Chalcone_isomerase_3-sand"/>
</dbReference>
<evidence type="ECO:0000313" key="9">
    <source>
        <dbReference type="EMBL" id="KAL1542664.1"/>
    </source>
</evidence>
<evidence type="ECO:0000259" key="8">
    <source>
        <dbReference type="Pfam" id="PF02431"/>
    </source>
</evidence>
<dbReference type="Gene3D" id="3.50.70.10">
    <property type="match status" value="2"/>
</dbReference>
<reference evidence="9 10" key="1">
    <citation type="submission" date="2024-06" db="EMBL/GenBank/DDBJ databases">
        <title>A chromosome level genome sequence of Diviner's sage (Salvia divinorum).</title>
        <authorList>
            <person name="Ford S.A."/>
            <person name="Ro D.-K."/>
            <person name="Ness R.W."/>
            <person name="Phillips M.A."/>
        </authorList>
    </citation>
    <scope>NUCLEOTIDE SEQUENCE [LARGE SCALE GENOMIC DNA]</scope>
    <source>
        <strain evidence="9">SAF-2024a</strain>
        <tissue evidence="9">Leaf</tissue>
    </source>
</reference>
<evidence type="ECO:0000256" key="6">
    <source>
        <dbReference type="ARBA" id="ARBA00034056"/>
    </source>
</evidence>
<evidence type="ECO:0000256" key="4">
    <source>
        <dbReference type="ARBA" id="ARBA00023241"/>
    </source>
</evidence>
<dbReference type="Proteomes" id="UP001567538">
    <property type="component" value="Unassembled WGS sequence"/>
</dbReference>
<dbReference type="Gene3D" id="1.10.890.20">
    <property type="match status" value="1"/>
</dbReference>
<dbReference type="PANTHER" id="PTHR28039">
    <property type="entry name" value="CHALCONE--FLAVONONE ISOMERASE 1-RELATED"/>
    <property type="match status" value="1"/>
</dbReference>
<name>A0ABD1GHK4_SALDI</name>
<evidence type="ECO:0000256" key="5">
    <source>
        <dbReference type="ARBA" id="ARBA00025429"/>
    </source>
</evidence>
<dbReference type="GO" id="GO:0045430">
    <property type="term" value="F:chalcone isomerase activity"/>
    <property type="evidence" value="ECO:0007669"/>
    <property type="project" value="UniProtKB-EC"/>
</dbReference>
<dbReference type="InterPro" id="IPR044164">
    <property type="entry name" value="CFI"/>
</dbReference>